<reference evidence="13 14" key="1">
    <citation type="submission" date="2019-03" db="EMBL/GenBank/DDBJ databases">
        <title>Sequencing the genomes of 1000 actinobacteria strains.</title>
        <authorList>
            <person name="Klenk H.-P."/>
        </authorList>
    </citation>
    <scope>NUCLEOTIDE SEQUENCE [LARGE SCALE GENOMIC DNA]</scope>
    <source>
        <strain evidence="13 14">DSM 43805</strain>
    </source>
</reference>
<protein>
    <recommendedName>
        <fullName evidence="2">histidine kinase</fullName>
        <ecNumber evidence="2">2.7.13.3</ecNumber>
    </recommendedName>
</protein>
<comment type="caution">
    <text evidence="13">The sequence shown here is derived from an EMBL/GenBank/DDBJ whole genome shotgun (WGS) entry which is preliminary data.</text>
</comment>
<evidence type="ECO:0000256" key="5">
    <source>
        <dbReference type="ARBA" id="ARBA00022741"/>
    </source>
</evidence>
<evidence type="ECO:0000256" key="2">
    <source>
        <dbReference type="ARBA" id="ARBA00012438"/>
    </source>
</evidence>
<evidence type="ECO:0000256" key="4">
    <source>
        <dbReference type="ARBA" id="ARBA00022679"/>
    </source>
</evidence>
<dbReference type="GO" id="GO:0046983">
    <property type="term" value="F:protein dimerization activity"/>
    <property type="evidence" value="ECO:0007669"/>
    <property type="project" value="InterPro"/>
</dbReference>
<feature type="transmembrane region" description="Helical" evidence="9">
    <location>
        <begin position="20"/>
        <end position="43"/>
    </location>
</feature>
<sequence length="380" mass="40249">MDDALNTITRVPRRPPPVDVALTVGLMAWAVAEALVAAGPGGLPGRLAFAIAVTLPLLVRRKAPLIVLAALVVTLLVRVWAVPGAEESTFPFPSLLVAVVSVALYERQVVAAVLGGLTALGAMLSLYPLGYYADTPSLGQVVILTFFISGAWAAGYLVRVRAAQAAAAQRATVEAVATERERIARELHDVVAHSLSIIAVQTGAAEELIALDPALAREHVAAARRTAREALTEMRHVLDVQREPSQHADLAPQPTLERVRDVVDEVRAAGLPVTLRVDGARGSVPAGLDLAGYRIVQEALTNVLRHAGAAETCVHVLYEPRGIELEIVNEAGPLTSRDTSGSGRGLVGMRERVRLYGGTVTAAPDRGGFRVHARLPRENS</sequence>
<evidence type="ECO:0000313" key="14">
    <source>
        <dbReference type="Proteomes" id="UP000294901"/>
    </source>
</evidence>
<dbReference type="Pfam" id="PF02518">
    <property type="entry name" value="HATPase_c"/>
    <property type="match status" value="1"/>
</dbReference>
<dbReference type="Pfam" id="PF23539">
    <property type="entry name" value="DUF7134"/>
    <property type="match status" value="1"/>
</dbReference>
<feature type="domain" description="DUF7134" evidence="12">
    <location>
        <begin position="12"/>
        <end position="161"/>
    </location>
</feature>
<keyword evidence="9" id="KW-1133">Transmembrane helix</keyword>
<dbReference type="PANTHER" id="PTHR24421">
    <property type="entry name" value="NITRATE/NITRITE SENSOR PROTEIN NARX-RELATED"/>
    <property type="match status" value="1"/>
</dbReference>
<keyword evidence="4" id="KW-0808">Transferase</keyword>
<keyword evidence="9" id="KW-0472">Membrane</keyword>
<organism evidence="13 14">
    <name type="scientific">Paractinoplanes brasiliensis</name>
    <dbReference type="NCBI Taxonomy" id="52695"/>
    <lineage>
        <taxon>Bacteria</taxon>
        <taxon>Bacillati</taxon>
        <taxon>Actinomycetota</taxon>
        <taxon>Actinomycetes</taxon>
        <taxon>Micromonosporales</taxon>
        <taxon>Micromonosporaceae</taxon>
        <taxon>Paractinoplanes</taxon>
    </lineage>
</organism>
<dbReference type="GO" id="GO:0005524">
    <property type="term" value="F:ATP binding"/>
    <property type="evidence" value="ECO:0007669"/>
    <property type="project" value="UniProtKB-KW"/>
</dbReference>
<dbReference type="Pfam" id="PF07730">
    <property type="entry name" value="HisKA_3"/>
    <property type="match status" value="1"/>
</dbReference>
<name>A0A4R6J8A6_9ACTN</name>
<dbReference type="InterPro" id="IPR036890">
    <property type="entry name" value="HATPase_C_sf"/>
</dbReference>
<keyword evidence="5" id="KW-0547">Nucleotide-binding</keyword>
<gene>
    <name evidence="13" type="ORF">C8E87_7256</name>
</gene>
<evidence type="ECO:0000259" key="11">
    <source>
        <dbReference type="Pfam" id="PF07730"/>
    </source>
</evidence>
<keyword evidence="8" id="KW-0902">Two-component regulatory system</keyword>
<keyword evidence="6 13" id="KW-0418">Kinase</keyword>
<keyword evidence="7" id="KW-0067">ATP-binding</keyword>
<keyword evidence="9" id="KW-0812">Transmembrane</keyword>
<dbReference type="InterPro" id="IPR011712">
    <property type="entry name" value="Sig_transdc_His_kin_sub3_dim/P"/>
</dbReference>
<dbReference type="EC" id="2.7.13.3" evidence="2"/>
<dbReference type="PANTHER" id="PTHR24421:SF10">
    <property type="entry name" value="NITRATE_NITRITE SENSOR PROTEIN NARQ"/>
    <property type="match status" value="1"/>
</dbReference>
<dbReference type="InterPro" id="IPR055558">
    <property type="entry name" value="DUF7134"/>
</dbReference>
<dbReference type="SUPFAM" id="SSF55874">
    <property type="entry name" value="ATPase domain of HSP90 chaperone/DNA topoisomerase II/histidine kinase"/>
    <property type="match status" value="1"/>
</dbReference>
<comment type="catalytic activity">
    <reaction evidence="1">
        <text>ATP + protein L-histidine = ADP + protein N-phospho-L-histidine.</text>
        <dbReference type="EC" id="2.7.13.3"/>
    </reaction>
</comment>
<dbReference type="AlphaFoldDB" id="A0A4R6J8A6"/>
<evidence type="ECO:0000256" key="8">
    <source>
        <dbReference type="ARBA" id="ARBA00023012"/>
    </source>
</evidence>
<keyword evidence="14" id="KW-1185">Reference proteome</keyword>
<evidence type="ECO:0000256" key="9">
    <source>
        <dbReference type="SAM" id="Phobius"/>
    </source>
</evidence>
<evidence type="ECO:0000256" key="6">
    <source>
        <dbReference type="ARBA" id="ARBA00022777"/>
    </source>
</evidence>
<feature type="domain" description="Histidine kinase/HSP90-like ATPase" evidence="10">
    <location>
        <begin position="293"/>
        <end position="378"/>
    </location>
</feature>
<dbReference type="GO" id="GO:0000155">
    <property type="term" value="F:phosphorelay sensor kinase activity"/>
    <property type="evidence" value="ECO:0007669"/>
    <property type="project" value="InterPro"/>
</dbReference>
<dbReference type="Gene3D" id="3.30.565.10">
    <property type="entry name" value="Histidine kinase-like ATPase, C-terminal domain"/>
    <property type="match status" value="1"/>
</dbReference>
<feature type="transmembrane region" description="Helical" evidence="9">
    <location>
        <begin position="112"/>
        <end position="132"/>
    </location>
</feature>
<dbReference type="Gene3D" id="1.20.5.1930">
    <property type="match status" value="1"/>
</dbReference>
<dbReference type="InterPro" id="IPR050482">
    <property type="entry name" value="Sensor_HK_TwoCompSys"/>
</dbReference>
<evidence type="ECO:0000313" key="13">
    <source>
        <dbReference type="EMBL" id="TDO31823.1"/>
    </source>
</evidence>
<evidence type="ECO:0000259" key="10">
    <source>
        <dbReference type="Pfam" id="PF02518"/>
    </source>
</evidence>
<feature type="domain" description="Signal transduction histidine kinase subgroup 3 dimerisation and phosphoacceptor" evidence="11">
    <location>
        <begin position="179"/>
        <end position="244"/>
    </location>
</feature>
<dbReference type="GO" id="GO:0016020">
    <property type="term" value="C:membrane"/>
    <property type="evidence" value="ECO:0007669"/>
    <property type="project" value="InterPro"/>
</dbReference>
<accession>A0A4R6J8A6</accession>
<dbReference type="EMBL" id="SNWR01000002">
    <property type="protein sequence ID" value="TDO31823.1"/>
    <property type="molecule type" value="Genomic_DNA"/>
</dbReference>
<feature type="transmembrane region" description="Helical" evidence="9">
    <location>
        <begin position="138"/>
        <end position="158"/>
    </location>
</feature>
<dbReference type="Proteomes" id="UP000294901">
    <property type="component" value="Unassembled WGS sequence"/>
</dbReference>
<dbReference type="OrthoDB" id="227596at2"/>
<keyword evidence="3" id="KW-0597">Phosphoprotein</keyword>
<evidence type="ECO:0000259" key="12">
    <source>
        <dbReference type="Pfam" id="PF23539"/>
    </source>
</evidence>
<dbReference type="RefSeq" id="WP_133877874.1">
    <property type="nucleotide sequence ID" value="NZ_BOMD01000074.1"/>
</dbReference>
<evidence type="ECO:0000256" key="1">
    <source>
        <dbReference type="ARBA" id="ARBA00000085"/>
    </source>
</evidence>
<evidence type="ECO:0000256" key="7">
    <source>
        <dbReference type="ARBA" id="ARBA00022840"/>
    </source>
</evidence>
<dbReference type="InterPro" id="IPR003594">
    <property type="entry name" value="HATPase_dom"/>
</dbReference>
<dbReference type="CDD" id="cd16917">
    <property type="entry name" value="HATPase_UhpB-NarQ-NarX-like"/>
    <property type="match status" value="1"/>
</dbReference>
<proteinExistence type="predicted"/>
<evidence type="ECO:0000256" key="3">
    <source>
        <dbReference type="ARBA" id="ARBA00022553"/>
    </source>
</evidence>
<feature type="transmembrane region" description="Helical" evidence="9">
    <location>
        <begin position="63"/>
        <end position="82"/>
    </location>
</feature>